<gene>
    <name evidence="2" type="ORF">NAEGRDRAFT_33704</name>
</gene>
<dbReference type="EMBL" id="GG738868">
    <property type="protein sequence ID" value="EFC44372.1"/>
    <property type="molecule type" value="Genomic_DNA"/>
</dbReference>
<dbReference type="VEuPathDB" id="AmoebaDB:NAEGRDRAFT_33704"/>
<name>D2VFJ2_NAEGR</name>
<feature type="domain" description="DYW" evidence="1">
    <location>
        <begin position="38"/>
        <end position="132"/>
    </location>
</feature>
<evidence type="ECO:0000313" key="2">
    <source>
        <dbReference type="EMBL" id="EFC44372.1"/>
    </source>
</evidence>
<accession>D2VFJ2</accession>
<protein>
    <submittedName>
        <fullName evidence="2">Predicted protein</fullName>
    </submittedName>
</protein>
<dbReference type="Pfam" id="PF14432">
    <property type="entry name" value="DYW_deaminase"/>
    <property type="match status" value="1"/>
</dbReference>
<sequence length="132" mass="15433">MNENGKSYKFISGSSDYDRYEEVEKMREDIYRKIINAGFEPDTRWVTNSKLMTEEEKIASLHKHAEKTAIAHAFVLNPNRKKILLTINLRVCNDCHNAATYISKEMNVEIIVRDANRYHHFVNGKCSCGNYW</sequence>
<proteinExistence type="predicted"/>
<evidence type="ECO:0000313" key="3">
    <source>
        <dbReference type="Proteomes" id="UP000006671"/>
    </source>
</evidence>
<keyword evidence="3" id="KW-1185">Reference proteome</keyword>
<dbReference type="GeneID" id="8850118"/>
<dbReference type="KEGG" id="ngr:NAEGRDRAFT_33704"/>
<dbReference type="InParanoid" id="D2VFJ2"/>
<dbReference type="OrthoDB" id="1926166at2759"/>
<dbReference type="eggNOG" id="KOG4197">
    <property type="taxonomic scope" value="Eukaryota"/>
</dbReference>
<dbReference type="RefSeq" id="XP_002677116.1">
    <property type="nucleotide sequence ID" value="XM_002677070.1"/>
</dbReference>
<reference evidence="2 3" key="1">
    <citation type="journal article" date="2010" name="Cell">
        <title>The genome of Naegleria gruberi illuminates early eukaryotic versatility.</title>
        <authorList>
            <person name="Fritz-Laylin L.K."/>
            <person name="Prochnik S.E."/>
            <person name="Ginger M.L."/>
            <person name="Dacks J.B."/>
            <person name="Carpenter M.L."/>
            <person name="Field M.C."/>
            <person name="Kuo A."/>
            <person name="Paredez A."/>
            <person name="Chapman J."/>
            <person name="Pham J."/>
            <person name="Shu S."/>
            <person name="Neupane R."/>
            <person name="Cipriano M."/>
            <person name="Mancuso J."/>
            <person name="Tu H."/>
            <person name="Salamov A."/>
            <person name="Lindquist E."/>
            <person name="Shapiro H."/>
            <person name="Lucas S."/>
            <person name="Grigoriev I.V."/>
            <person name="Cande W.Z."/>
            <person name="Fulton C."/>
            <person name="Rokhsar D.S."/>
            <person name="Dawson S.C."/>
        </authorList>
    </citation>
    <scope>NUCLEOTIDE SEQUENCE [LARGE SCALE GENOMIC DNA]</scope>
    <source>
        <strain evidence="2 3">NEG-M</strain>
    </source>
</reference>
<evidence type="ECO:0000259" key="1">
    <source>
        <dbReference type="Pfam" id="PF14432"/>
    </source>
</evidence>
<dbReference type="InterPro" id="IPR032867">
    <property type="entry name" value="DYW_dom"/>
</dbReference>
<organism evidence="3">
    <name type="scientific">Naegleria gruberi</name>
    <name type="common">Amoeba</name>
    <dbReference type="NCBI Taxonomy" id="5762"/>
    <lineage>
        <taxon>Eukaryota</taxon>
        <taxon>Discoba</taxon>
        <taxon>Heterolobosea</taxon>
        <taxon>Tetramitia</taxon>
        <taxon>Eutetramitia</taxon>
        <taxon>Vahlkampfiidae</taxon>
        <taxon>Naegleria</taxon>
    </lineage>
</organism>
<dbReference type="Proteomes" id="UP000006671">
    <property type="component" value="Unassembled WGS sequence"/>
</dbReference>
<dbReference type="GO" id="GO:0008270">
    <property type="term" value="F:zinc ion binding"/>
    <property type="evidence" value="ECO:0007669"/>
    <property type="project" value="InterPro"/>
</dbReference>
<dbReference type="STRING" id="5762.D2VFJ2"/>
<dbReference type="AlphaFoldDB" id="D2VFJ2"/>